<organism evidence="1 2">
    <name type="scientific">Avena sativa</name>
    <name type="common">Oat</name>
    <dbReference type="NCBI Taxonomy" id="4498"/>
    <lineage>
        <taxon>Eukaryota</taxon>
        <taxon>Viridiplantae</taxon>
        <taxon>Streptophyta</taxon>
        <taxon>Embryophyta</taxon>
        <taxon>Tracheophyta</taxon>
        <taxon>Spermatophyta</taxon>
        <taxon>Magnoliopsida</taxon>
        <taxon>Liliopsida</taxon>
        <taxon>Poales</taxon>
        <taxon>Poaceae</taxon>
        <taxon>BOP clade</taxon>
        <taxon>Pooideae</taxon>
        <taxon>Poodae</taxon>
        <taxon>Poeae</taxon>
        <taxon>Poeae Chloroplast Group 1 (Aveneae type)</taxon>
        <taxon>Aveninae</taxon>
        <taxon>Avena</taxon>
    </lineage>
</organism>
<dbReference type="Proteomes" id="UP001732700">
    <property type="component" value="Chromosome 6A"/>
</dbReference>
<reference evidence="1" key="2">
    <citation type="submission" date="2025-09" db="UniProtKB">
        <authorList>
            <consortium name="EnsemblPlants"/>
        </authorList>
    </citation>
    <scope>IDENTIFICATION</scope>
</reference>
<evidence type="ECO:0000313" key="2">
    <source>
        <dbReference type="Proteomes" id="UP001732700"/>
    </source>
</evidence>
<dbReference type="EnsemblPlants" id="AVESA.00010b.r2.6AG1014730.1">
    <property type="protein sequence ID" value="AVESA.00010b.r2.6AG1014730.1.CDS"/>
    <property type="gene ID" value="AVESA.00010b.r2.6AG1014730"/>
</dbReference>
<keyword evidence="2" id="KW-1185">Reference proteome</keyword>
<sequence>MEKLLVGLAKSVVEGALTKVQSAIEEDENLRQRAQKNLAFMTVEFEMMHSFLDVANKESVKNKLVATWVRHVRKVAYDVQDCIDLVIHVDDKSTWRRRLLPSCWREPLPLDVAVAEIEQLKARVEDVSKCYKRYNLINDSGSNKLVLMQQPGSRDTAANMLMEARHATKRHKGLGDLTHLITAARDDDLLQVQVISVWGAGGHHGTTSIIRKAYNDPEICRIFTCRAWVKLTHPFNSDKFIRSFMTQIYENSFQEHGESIGVEVRRKMKATKDDLLKEFVQQVYSKRYLVVLENLSNMVDWDTIRTFLPDKKDGSRIIVSTQQPEVASLCVGHSYQLLELKKFSAEHSVCVFLEGSHADADKVHGNKGKEKISTEYKLSHKDGTGIPCLGSRGVHSSSDQMKATGDWVVLFERGSELKELRKHMATVRINCSQVTSLWGMPGVGKSAIVRNLYYDKMHNSDQYFKYSWVDVSHPFNLRNFSGSLLLGMHPTSLQTNDAHRAKMRIKDPIQECYMFLKKHSCLVVINNLQSNEEWDLIEASLVSRPSKTVIIVLTTEASIATHCARSKEDVLNVKGLEADAAFSLFKKKVQMKRESDSLQPKVDPAKLQKLLSIFDEKLQELVSRCGGLPIVIDAIAESLAREMTEIKWNEIIASMNDGFMKELETKPQFKSLKDLFRWMKSYIGNCLDVLKPCILYMSIFPPDHPLRRRRLVRRWISEGYSKESSNKSLEEYAEELFSMLVNMSIIQQPPQSVTTAFSDTRMVRCQVNRFLYEYIISRKKEENLVFQLGQGRRVSTQCAWHHLTIWEQWTRDQIVFEIINLSRLRSLTVFGEWRTYFISKTMKLLRVLDLENASGLKDDDLEQMVRLLPRLKFLSLRGCREVCNLPSSLGGSMRQLQSLDLRDTSIVALPASMTKLQKLQYIRAGTILQADEEPPARSSRLHAIYRRRHLAVAGVKVPRELGKLTALHTLGVINAGPSAGKGVLKQIKKLTQLHKLAVSGINRNNSSKFFSSISGHVHLESLSVRFSKGHDGCLDDFSLPGANLQSLKLFGLGNKLQQLRNQVAKLRKLVVEMGTLEKPDMEFLSELPNLCILRLRVKQHSLIFSAESSGLELDTYKKVKILEIAGSSNLHVTFGSKTMKNLEQLKLDCSSGLSSPQLSGLNHLSQLKELLLKGSNDETLKTDLQTQLGNHPNKPVLKLEE</sequence>
<evidence type="ECO:0000313" key="1">
    <source>
        <dbReference type="EnsemblPlants" id="AVESA.00010b.r2.6AG1014730.1.CDS"/>
    </source>
</evidence>
<protein>
    <submittedName>
        <fullName evidence="1">Uncharacterized protein</fullName>
    </submittedName>
</protein>
<reference evidence="1" key="1">
    <citation type="submission" date="2021-05" db="EMBL/GenBank/DDBJ databases">
        <authorList>
            <person name="Scholz U."/>
            <person name="Mascher M."/>
            <person name="Fiebig A."/>
        </authorList>
    </citation>
    <scope>NUCLEOTIDE SEQUENCE [LARGE SCALE GENOMIC DNA]</scope>
</reference>
<name>A0ACD5YPT2_AVESA</name>
<accession>A0ACD5YPT2</accession>
<proteinExistence type="predicted"/>